<dbReference type="EMBL" id="JACCEW010000001">
    <property type="protein sequence ID" value="NYT36199.1"/>
    <property type="molecule type" value="Genomic_DNA"/>
</dbReference>
<evidence type="ECO:0000313" key="5">
    <source>
        <dbReference type="EMBL" id="NYT36199.1"/>
    </source>
</evidence>
<reference evidence="5 6" key="1">
    <citation type="submission" date="2020-07" db="EMBL/GenBank/DDBJ databases">
        <title>Taxonomic revisions and descriptions of new bacterial species based on genomic comparisons in the high-G+C-content subgroup of the family Alcaligenaceae.</title>
        <authorList>
            <person name="Szabo A."/>
            <person name="Felfoldi T."/>
        </authorList>
    </citation>
    <scope>NUCLEOTIDE SEQUENCE [LARGE SCALE GENOMIC DNA]</scope>
    <source>
        <strain evidence="5 6">DSM 25264</strain>
    </source>
</reference>
<dbReference type="CDD" id="cd00093">
    <property type="entry name" value="HTH_XRE"/>
    <property type="match status" value="1"/>
</dbReference>
<dbReference type="Pfam" id="PF01381">
    <property type="entry name" value="HTH_3"/>
    <property type="match status" value="1"/>
</dbReference>
<keyword evidence="2" id="KW-0238">DNA-binding</keyword>
<sequence>MNLFSDRLRYARRQRGLNQQELAQACGLSQGAISNYENGSRKSAKDLVALAQVLRVNAAWLAYGTGPMEADESGLSRNRISQPMAIMRGLPSGWPFTGISADEYWALSHAERAIIEDTVISLTQSFQRKR</sequence>
<feature type="domain" description="HTH cro/C1-type" evidence="4">
    <location>
        <begin position="8"/>
        <end position="61"/>
    </location>
</feature>
<dbReference type="PANTHER" id="PTHR40661:SF2">
    <property type="entry name" value="HTH-TYPE TRANSCRIPTIONAL REGULATOR PRTR"/>
    <property type="match status" value="1"/>
</dbReference>
<comment type="caution">
    <text evidence="5">The sequence shown here is derived from an EMBL/GenBank/DDBJ whole genome shotgun (WGS) entry which is preliminary data.</text>
</comment>
<dbReference type="SMART" id="SM00530">
    <property type="entry name" value="HTH_XRE"/>
    <property type="match status" value="1"/>
</dbReference>
<evidence type="ECO:0000256" key="3">
    <source>
        <dbReference type="ARBA" id="ARBA00023163"/>
    </source>
</evidence>
<dbReference type="PROSITE" id="PS50943">
    <property type="entry name" value="HTH_CROC1"/>
    <property type="match status" value="1"/>
</dbReference>
<dbReference type="AlphaFoldDB" id="A0A853F8B7"/>
<organism evidence="5 6">
    <name type="scientific">Allopusillimonas soli</name>
    <dbReference type="NCBI Taxonomy" id="659016"/>
    <lineage>
        <taxon>Bacteria</taxon>
        <taxon>Pseudomonadati</taxon>
        <taxon>Pseudomonadota</taxon>
        <taxon>Betaproteobacteria</taxon>
        <taxon>Burkholderiales</taxon>
        <taxon>Alcaligenaceae</taxon>
        <taxon>Allopusillimonas</taxon>
    </lineage>
</organism>
<dbReference type="InterPro" id="IPR010982">
    <property type="entry name" value="Lambda_DNA-bd_dom_sf"/>
</dbReference>
<dbReference type="SUPFAM" id="SSF47413">
    <property type="entry name" value="lambda repressor-like DNA-binding domains"/>
    <property type="match status" value="1"/>
</dbReference>
<dbReference type="GO" id="GO:0003677">
    <property type="term" value="F:DNA binding"/>
    <property type="evidence" value="ECO:0007669"/>
    <property type="project" value="UniProtKB-KW"/>
</dbReference>
<evidence type="ECO:0000256" key="1">
    <source>
        <dbReference type="ARBA" id="ARBA00023015"/>
    </source>
</evidence>
<keyword evidence="6" id="KW-1185">Reference proteome</keyword>
<dbReference type="PANTHER" id="PTHR40661">
    <property type="match status" value="1"/>
</dbReference>
<evidence type="ECO:0000256" key="2">
    <source>
        <dbReference type="ARBA" id="ARBA00023125"/>
    </source>
</evidence>
<dbReference type="Proteomes" id="UP000580517">
    <property type="component" value="Unassembled WGS sequence"/>
</dbReference>
<protein>
    <submittedName>
        <fullName evidence="5">Helix-turn-helix transcriptional regulator</fullName>
    </submittedName>
</protein>
<proteinExistence type="predicted"/>
<evidence type="ECO:0000259" key="4">
    <source>
        <dbReference type="PROSITE" id="PS50943"/>
    </source>
</evidence>
<dbReference type="InterPro" id="IPR001387">
    <property type="entry name" value="Cro/C1-type_HTH"/>
</dbReference>
<dbReference type="RefSeq" id="WP_167668842.1">
    <property type="nucleotide sequence ID" value="NZ_JACCEW010000001.1"/>
</dbReference>
<gene>
    <name evidence="5" type="ORF">H0A68_04885</name>
</gene>
<keyword evidence="3" id="KW-0804">Transcription</keyword>
<evidence type="ECO:0000313" key="6">
    <source>
        <dbReference type="Proteomes" id="UP000580517"/>
    </source>
</evidence>
<accession>A0A853F8B7</accession>
<keyword evidence="1" id="KW-0805">Transcription regulation</keyword>
<name>A0A853F8B7_9BURK</name>
<dbReference type="Gene3D" id="1.10.260.40">
    <property type="entry name" value="lambda repressor-like DNA-binding domains"/>
    <property type="match status" value="1"/>
</dbReference>